<accession>A0A383W355</accession>
<keyword evidence="3" id="KW-0444">Lipid biosynthesis</keyword>
<evidence type="ECO:0000256" key="1">
    <source>
        <dbReference type="ARBA" id="ARBA00004477"/>
    </source>
</evidence>
<evidence type="ECO:0000256" key="11">
    <source>
        <dbReference type="ARBA" id="ARBA00023166"/>
    </source>
</evidence>
<keyword evidence="8" id="KW-0756">Sterol biosynthesis</keyword>
<sequence length="159" mass="17308">MASSVKALARWLVVVACLRLLSVYIGIFSPEYFRTKLIDLRPDLVNDLYGRLFATWTLLTCGLCLICARNPTNAAIYGATLLSFAVALVHFVTELLVFKTMSIKGAATPMIIAGLSTLWMGAGWNYYTFHSKQPAAAPSSSDQVANGPVDDAADKDKEQ</sequence>
<organism evidence="15 16">
    <name type="scientific">Tetradesmus obliquus</name>
    <name type="common">Green alga</name>
    <name type="synonym">Acutodesmus obliquus</name>
    <dbReference type="NCBI Taxonomy" id="3088"/>
    <lineage>
        <taxon>Eukaryota</taxon>
        <taxon>Viridiplantae</taxon>
        <taxon>Chlorophyta</taxon>
        <taxon>core chlorophytes</taxon>
        <taxon>Chlorophyceae</taxon>
        <taxon>CS clade</taxon>
        <taxon>Sphaeropleales</taxon>
        <taxon>Scenedesmaceae</taxon>
        <taxon>Tetradesmus</taxon>
    </lineage>
</organism>
<dbReference type="Proteomes" id="UP000256970">
    <property type="component" value="Unassembled WGS sequence"/>
</dbReference>
<keyword evidence="9" id="KW-0443">Lipid metabolism</keyword>
<keyword evidence="6" id="KW-0752">Steroid biosynthesis</keyword>
<dbReference type="EMBL" id="FNXT01001087">
    <property type="protein sequence ID" value="SZX71911.1"/>
    <property type="molecule type" value="Genomic_DNA"/>
</dbReference>
<evidence type="ECO:0000256" key="6">
    <source>
        <dbReference type="ARBA" id="ARBA00022955"/>
    </source>
</evidence>
<gene>
    <name evidence="15" type="ORF">BQ4739_LOCUS12015</name>
</gene>
<feature type="transmembrane region" description="Helical" evidence="14">
    <location>
        <begin position="110"/>
        <end position="127"/>
    </location>
</feature>
<evidence type="ECO:0000256" key="4">
    <source>
        <dbReference type="ARBA" id="ARBA00022692"/>
    </source>
</evidence>
<evidence type="ECO:0000256" key="5">
    <source>
        <dbReference type="ARBA" id="ARBA00022824"/>
    </source>
</evidence>
<evidence type="ECO:0000256" key="12">
    <source>
        <dbReference type="ARBA" id="ARBA00023221"/>
    </source>
</evidence>
<protein>
    <recommendedName>
        <fullName evidence="17">Ergosterol biosynthetic protein 28</fullName>
    </recommendedName>
</protein>
<feature type="transmembrane region" description="Helical" evidence="14">
    <location>
        <begin position="75"/>
        <end position="98"/>
    </location>
</feature>
<dbReference type="GO" id="GO:0030674">
    <property type="term" value="F:protein-macromolecule adaptor activity"/>
    <property type="evidence" value="ECO:0007669"/>
    <property type="project" value="TreeGrafter"/>
</dbReference>
<evidence type="ECO:0000313" key="15">
    <source>
        <dbReference type="EMBL" id="SZX71911.1"/>
    </source>
</evidence>
<reference evidence="15 16" key="1">
    <citation type="submission" date="2016-10" db="EMBL/GenBank/DDBJ databases">
        <authorList>
            <person name="Cai Z."/>
        </authorList>
    </citation>
    <scope>NUCLEOTIDE SEQUENCE [LARGE SCALE GENOMIC DNA]</scope>
</reference>
<keyword evidence="16" id="KW-1185">Reference proteome</keyword>
<keyword evidence="4 14" id="KW-0812">Transmembrane</keyword>
<evidence type="ECO:0000256" key="10">
    <source>
        <dbReference type="ARBA" id="ARBA00023136"/>
    </source>
</evidence>
<evidence type="ECO:0000256" key="7">
    <source>
        <dbReference type="ARBA" id="ARBA00022989"/>
    </source>
</evidence>
<evidence type="ECO:0000256" key="13">
    <source>
        <dbReference type="SAM" id="MobiDB-lite"/>
    </source>
</evidence>
<dbReference type="GO" id="GO:0016126">
    <property type="term" value="P:sterol biosynthetic process"/>
    <property type="evidence" value="ECO:0007669"/>
    <property type="project" value="UniProtKB-KW"/>
</dbReference>
<evidence type="ECO:0000313" key="16">
    <source>
        <dbReference type="Proteomes" id="UP000256970"/>
    </source>
</evidence>
<dbReference type="AlphaFoldDB" id="A0A383W355"/>
<proteinExistence type="inferred from homology"/>
<comment type="similarity">
    <text evidence="2">Belongs to the ERG28 family.</text>
</comment>
<evidence type="ECO:0000256" key="3">
    <source>
        <dbReference type="ARBA" id="ARBA00022516"/>
    </source>
</evidence>
<keyword evidence="5" id="KW-0256">Endoplasmic reticulum</keyword>
<evidence type="ECO:0000256" key="9">
    <source>
        <dbReference type="ARBA" id="ARBA00023098"/>
    </source>
</evidence>
<dbReference type="PANTHER" id="PTHR15451">
    <property type="entry name" value="ERGOSTEROL BIOSYNTHETIC PROTEIN 28-RELATED"/>
    <property type="match status" value="1"/>
</dbReference>
<feature type="transmembrane region" description="Helical" evidence="14">
    <location>
        <begin position="48"/>
        <end position="68"/>
    </location>
</feature>
<dbReference type="STRING" id="3088.A0A383W355"/>
<feature type="region of interest" description="Disordered" evidence="13">
    <location>
        <begin position="134"/>
        <end position="159"/>
    </location>
</feature>
<dbReference type="InterPro" id="IPR005352">
    <property type="entry name" value="Erg28"/>
</dbReference>
<dbReference type="PANTHER" id="PTHR15451:SF19">
    <property type="entry name" value="ERGOSTEROL BIOSYNTHETIC PROTEIN 28 HOMOLOG"/>
    <property type="match status" value="1"/>
</dbReference>
<keyword evidence="12" id="KW-0753">Steroid metabolism</keyword>
<keyword evidence="10 14" id="KW-0472">Membrane</keyword>
<evidence type="ECO:0000256" key="14">
    <source>
        <dbReference type="SAM" id="Phobius"/>
    </source>
</evidence>
<keyword evidence="7 14" id="KW-1133">Transmembrane helix</keyword>
<evidence type="ECO:0000256" key="8">
    <source>
        <dbReference type="ARBA" id="ARBA00023011"/>
    </source>
</evidence>
<name>A0A383W355_TETOB</name>
<evidence type="ECO:0008006" key="17">
    <source>
        <dbReference type="Google" id="ProtNLM"/>
    </source>
</evidence>
<feature type="transmembrane region" description="Helical" evidence="14">
    <location>
        <begin position="7"/>
        <end position="28"/>
    </location>
</feature>
<evidence type="ECO:0000256" key="2">
    <source>
        <dbReference type="ARBA" id="ARBA00005377"/>
    </source>
</evidence>
<dbReference type="Pfam" id="PF03694">
    <property type="entry name" value="Erg28"/>
    <property type="match status" value="1"/>
</dbReference>
<comment type="subcellular location">
    <subcellularLocation>
        <location evidence="1">Endoplasmic reticulum membrane</location>
        <topology evidence="1">Multi-pass membrane protein</topology>
    </subcellularLocation>
</comment>
<dbReference type="GO" id="GO:0005789">
    <property type="term" value="C:endoplasmic reticulum membrane"/>
    <property type="evidence" value="ECO:0007669"/>
    <property type="project" value="UniProtKB-SubCell"/>
</dbReference>
<keyword evidence="11" id="KW-1207">Sterol metabolism</keyword>